<evidence type="ECO:0000313" key="1">
    <source>
        <dbReference type="EMBL" id="GBM51831.1"/>
    </source>
</evidence>
<comment type="caution">
    <text evidence="1">The sequence shown here is derived from an EMBL/GenBank/DDBJ whole genome shotgun (WGS) entry which is preliminary data.</text>
</comment>
<evidence type="ECO:0000313" key="2">
    <source>
        <dbReference type="Proteomes" id="UP000499080"/>
    </source>
</evidence>
<name>A0A4Y2GEM2_ARAVE</name>
<reference evidence="1 2" key="1">
    <citation type="journal article" date="2019" name="Sci. Rep.">
        <title>Orb-weaving spider Araneus ventricosus genome elucidates the spidroin gene catalogue.</title>
        <authorList>
            <person name="Kono N."/>
            <person name="Nakamura H."/>
            <person name="Ohtoshi R."/>
            <person name="Moran D.A.P."/>
            <person name="Shinohara A."/>
            <person name="Yoshida Y."/>
            <person name="Fujiwara M."/>
            <person name="Mori M."/>
            <person name="Tomita M."/>
            <person name="Arakawa K."/>
        </authorList>
    </citation>
    <scope>NUCLEOTIDE SEQUENCE [LARGE SCALE GENOMIC DNA]</scope>
</reference>
<protein>
    <submittedName>
        <fullName evidence="1">Uncharacterized protein</fullName>
    </submittedName>
</protein>
<dbReference type="AlphaFoldDB" id="A0A4Y2GEM2"/>
<gene>
    <name evidence="1" type="ORF">AVEN_25518_1</name>
</gene>
<keyword evidence="2" id="KW-1185">Reference proteome</keyword>
<dbReference type="Proteomes" id="UP000499080">
    <property type="component" value="Unassembled WGS sequence"/>
</dbReference>
<proteinExistence type="predicted"/>
<sequence>MHLPSLEIGEKVCFLTLEGSDQSKHLPCIFGDPTTRLPEAKLLHFGRLNPFSLEYISRPRQEQEDLLLPLPIDFPFARHFLHRAAYCARQKRQKGAKKSKKGTGEKYKSKKFLIGTGLTREILLRRTYFFSKEKSICVVFRFCLC</sequence>
<organism evidence="1 2">
    <name type="scientific">Araneus ventricosus</name>
    <name type="common">Orbweaver spider</name>
    <name type="synonym">Epeira ventricosa</name>
    <dbReference type="NCBI Taxonomy" id="182803"/>
    <lineage>
        <taxon>Eukaryota</taxon>
        <taxon>Metazoa</taxon>
        <taxon>Ecdysozoa</taxon>
        <taxon>Arthropoda</taxon>
        <taxon>Chelicerata</taxon>
        <taxon>Arachnida</taxon>
        <taxon>Araneae</taxon>
        <taxon>Araneomorphae</taxon>
        <taxon>Entelegynae</taxon>
        <taxon>Araneoidea</taxon>
        <taxon>Araneidae</taxon>
        <taxon>Araneus</taxon>
    </lineage>
</organism>
<dbReference type="EMBL" id="BGPR01001352">
    <property type="protein sequence ID" value="GBM51831.1"/>
    <property type="molecule type" value="Genomic_DNA"/>
</dbReference>
<accession>A0A4Y2GEM2</accession>